<proteinExistence type="predicted"/>
<keyword evidence="1" id="KW-0732">Signal</keyword>
<dbReference type="RefSeq" id="WP_154737428.1">
    <property type="nucleotide sequence ID" value="NZ_WMBQ01000001.1"/>
</dbReference>
<comment type="caution">
    <text evidence="2">The sequence shown here is derived from an EMBL/GenBank/DDBJ whole genome shotgun (WGS) entry which is preliminary data.</text>
</comment>
<evidence type="ECO:0000313" key="3">
    <source>
        <dbReference type="Proteomes" id="UP000440694"/>
    </source>
</evidence>
<sequence>MFKLHAYRAAFIAAVALIAAVAAIPRAEAVSPQVRNACANDYLSNCSAYKPESAETRKCMRAVGHRLSKGCINALVAAGEVSKGEVGRRSASAARR</sequence>
<name>A0A6I3KE67_9HYPH</name>
<protein>
    <recommendedName>
        <fullName evidence="4">Cysteine rich repeat-containing protein</fullName>
    </recommendedName>
</protein>
<feature type="chain" id="PRO_5026176709" description="Cysteine rich repeat-containing protein" evidence="1">
    <location>
        <begin position="30"/>
        <end position="96"/>
    </location>
</feature>
<organism evidence="2 3">
    <name type="scientific">Hyphomicrobium album</name>
    <dbReference type="NCBI Taxonomy" id="2665159"/>
    <lineage>
        <taxon>Bacteria</taxon>
        <taxon>Pseudomonadati</taxon>
        <taxon>Pseudomonadota</taxon>
        <taxon>Alphaproteobacteria</taxon>
        <taxon>Hyphomicrobiales</taxon>
        <taxon>Hyphomicrobiaceae</taxon>
        <taxon>Hyphomicrobium</taxon>
    </lineage>
</organism>
<dbReference type="Proteomes" id="UP000440694">
    <property type="component" value="Unassembled WGS sequence"/>
</dbReference>
<gene>
    <name evidence="2" type="ORF">GIW81_00650</name>
</gene>
<dbReference type="EMBL" id="WMBQ01000001">
    <property type="protein sequence ID" value="MTD92838.1"/>
    <property type="molecule type" value="Genomic_DNA"/>
</dbReference>
<evidence type="ECO:0000313" key="2">
    <source>
        <dbReference type="EMBL" id="MTD92838.1"/>
    </source>
</evidence>
<evidence type="ECO:0008006" key="4">
    <source>
        <dbReference type="Google" id="ProtNLM"/>
    </source>
</evidence>
<feature type="signal peptide" evidence="1">
    <location>
        <begin position="1"/>
        <end position="29"/>
    </location>
</feature>
<keyword evidence="3" id="KW-1185">Reference proteome</keyword>
<dbReference type="AlphaFoldDB" id="A0A6I3KE67"/>
<accession>A0A6I3KE67</accession>
<evidence type="ECO:0000256" key="1">
    <source>
        <dbReference type="SAM" id="SignalP"/>
    </source>
</evidence>
<reference evidence="2 3" key="1">
    <citation type="submission" date="2019-11" db="EMBL/GenBank/DDBJ databases">
        <title>Identification of a novel strain.</title>
        <authorList>
            <person name="Xu Q."/>
            <person name="Wang G."/>
        </authorList>
    </citation>
    <scope>NUCLEOTIDE SEQUENCE [LARGE SCALE GENOMIC DNA]</scope>
    <source>
        <strain evidence="3">xq</strain>
    </source>
</reference>